<dbReference type="EMBL" id="CABIKO010000244">
    <property type="protein sequence ID" value="VVA32340.1"/>
    <property type="molecule type" value="Genomic_DNA"/>
</dbReference>
<name>A0A5E4FY67_PRUDU</name>
<reference evidence="2" key="1">
    <citation type="journal article" date="2020" name="Plant J.">
        <title>Transposons played a major role in the diversification between the closely related almond and peach genomes: results from the almond genome sequence.</title>
        <authorList>
            <person name="Alioto T."/>
            <person name="Alexiou K.G."/>
            <person name="Bardil A."/>
            <person name="Barteri F."/>
            <person name="Castanera R."/>
            <person name="Cruz F."/>
            <person name="Dhingra A."/>
            <person name="Duval H."/>
            <person name="Fernandez I Marti A."/>
            <person name="Frias L."/>
            <person name="Galan B."/>
            <person name="Garcia J.L."/>
            <person name="Howad W."/>
            <person name="Gomez-Garrido J."/>
            <person name="Gut M."/>
            <person name="Julca I."/>
            <person name="Morata J."/>
            <person name="Puigdomenech P."/>
            <person name="Ribeca P."/>
            <person name="Rubio Cabetas M.J."/>
            <person name="Vlasova A."/>
            <person name="Wirthensohn M."/>
            <person name="Garcia-Mas J."/>
            <person name="Gabaldon T."/>
            <person name="Casacuberta J.M."/>
            <person name="Arus P."/>
        </authorList>
    </citation>
    <scope>NUCLEOTIDE SEQUENCE [LARGE SCALE GENOMIC DNA]</scope>
    <source>
        <strain evidence="2">cv. Texas</strain>
    </source>
</reference>
<dbReference type="AlphaFoldDB" id="A0A5E4FY67"/>
<sequence>MLGLALCWTIFEFSKYSNIGNLADIPPAELQLPQRKYLLPNFNSLGGNTSAELQLNRQKTSTPSVEIPPAELQLPQPNFACPSVARKAPGCARRKSTPTQLFARGVADQGI</sequence>
<dbReference type="InParanoid" id="A0A5E4FY67"/>
<dbReference type="Proteomes" id="UP000327085">
    <property type="component" value="Chromosome 5"/>
</dbReference>
<gene>
    <name evidence="1" type="ORF">ALMOND_2B009093</name>
</gene>
<evidence type="ECO:0000313" key="2">
    <source>
        <dbReference type="Proteomes" id="UP000327085"/>
    </source>
</evidence>
<proteinExistence type="predicted"/>
<accession>A0A5E4FY67</accession>
<dbReference type="Gramene" id="VVA32340">
    <property type="protein sequence ID" value="VVA32340"/>
    <property type="gene ID" value="Prudul26B009093"/>
</dbReference>
<evidence type="ECO:0000313" key="1">
    <source>
        <dbReference type="EMBL" id="VVA32340.1"/>
    </source>
</evidence>
<organism evidence="1 2">
    <name type="scientific">Prunus dulcis</name>
    <name type="common">Almond</name>
    <name type="synonym">Amygdalus dulcis</name>
    <dbReference type="NCBI Taxonomy" id="3755"/>
    <lineage>
        <taxon>Eukaryota</taxon>
        <taxon>Viridiplantae</taxon>
        <taxon>Streptophyta</taxon>
        <taxon>Embryophyta</taxon>
        <taxon>Tracheophyta</taxon>
        <taxon>Spermatophyta</taxon>
        <taxon>Magnoliopsida</taxon>
        <taxon>eudicotyledons</taxon>
        <taxon>Gunneridae</taxon>
        <taxon>Pentapetalae</taxon>
        <taxon>rosids</taxon>
        <taxon>fabids</taxon>
        <taxon>Rosales</taxon>
        <taxon>Rosaceae</taxon>
        <taxon>Amygdaloideae</taxon>
        <taxon>Amygdaleae</taxon>
        <taxon>Prunus</taxon>
    </lineage>
</organism>
<protein>
    <submittedName>
        <fullName evidence="1">Uncharacterized protein</fullName>
    </submittedName>
</protein>